<sequence>MEGVGLVTRRERDLAVAHWLLAASGDQERARAEWREHGVALLAAGGIFAAIRIPGDLVRVTVKTDDDQAVDDFLHRALEGGPVFRDRISDMYYALVPGSTAWRWNARAWPGLECLGRDCYLGVPVPEPGRRRGRAYWCVPMNSPGELCDPRVVWAMVQRGQTGAT</sequence>
<proteinExistence type="predicted"/>
<accession>A0A1S2P4T0</accession>
<organism evidence="1 2">
    <name type="scientific">Streptomyces colonosanans</name>
    <dbReference type="NCBI Taxonomy" id="1428652"/>
    <lineage>
        <taxon>Bacteria</taxon>
        <taxon>Bacillati</taxon>
        <taxon>Actinomycetota</taxon>
        <taxon>Actinomycetes</taxon>
        <taxon>Kitasatosporales</taxon>
        <taxon>Streptomycetaceae</taxon>
        <taxon>Streptomyces</taxon>
    </lineage>
</organism>
<comment type="caution">
    <text evidence="1">The sequence shown here is derived from an EMBL/GenBank/DDBJ whole genome shotgun (WGS) entry which is preliminary data.</text>
</comment>
<dbReference type="AlphaFoldDB" id="A0A1S2P4T0"/>
<evidence type="ECO:0000313" key="2">
    <source>
        <dbReference type="Proteomes" id="UP000179935"/>
    </source>
</evidence>
<evidence type="ECO:0000313" key="1">
    <source>
        <dbReference type="EMBL" id="OIJ88512.1"/>
    </source>
</evidence>
<protein>
    <submittedName>
        <fullName evidence="1">Uncharacterized protein</fullName>
    </submittedName>
</protein>
<keyword evidence="2" id="KW-1185">Reference proteome</keyword>
<name>A0A1S2P4T0_9ACTN</name>
<reference evidence="1 2" key="1">
    <citation type="submission" date="2016-10" db="EMBL/GenBank/DDBJ databases">
        <title>Genome sequence of Streptomyces sp. MUSC 93.</title>
        <authorList>
            <person name="Lee L.-H."/>
            <person name="Ser H.-L."/>
            <person name="Law J.W.-F."/>
        </authorList>
    </citation>
    <scope>NUCLEOTIDE SEQUENCE [LARGE SCALE GENOMIC DNA]</scope>
    <source>
        <strain evidence="1 2">MUSC 93</strain>
    </source>
</reference>
<gene>
    <name evidence="1" type="ORF">BIV24_21580</name>
</gene>
<dbReference type="Proteomes" id="UP000179935">
    <property type="component" value="Unassembled WGS sequence"/>
</dbReference>
<dbReference type="EMBL" id="MLYP01000057">
    <property type="protein sequence ID" value="OIJ88512.1"/>
    <property type="molecule type" value="Genomic_DNA"/>
</dbReference>